<dbReference type="AlphaFoldDB" id="A0A7K1UT92"/>
<evidence type="ECO:0000313" key="3">
    <source>
        <dbReference type="Proteomes" id="UP000466794"/>
    </source>
</evidence>
<feature type="compositionally biased region" description="Pro residues" evidence="1">
    <location>
        <begin position="147"/>
        <end position="167"/>
    </location>
</feature>
<proteinExistence type="predicted"/>
<name>A0A7K1UT92_9NOCA</name>
<comment type="caution">
    <text evidence="2">The sequence shown here is derived from an EMBL/GenBank/DDBJ whole genome shotgun (WGS) entry which is preliminary data.</text>
</comment>
<organism evidence="2 3">
    <name type="scientific">Nocardia terrae</name>
    <dbReference type="NCBI Taxonomy" id="2675851"/>
    <lineage>
        <taxon>Bacteria</taxon>
        <taxon>Bacillati</taxon>
        <taxon>Actinomycetota</taxon>
        <taxon>Actinomycetes</taxon>
        <taxon>Mycobacteriales</taxon>
        <taxon>Nocardiaceae</taxon>
        <taxon>Nocardia</taxon>
    </lineage>
</organism>
<dbReference type="Pfam" id="PF19953">
    <property type="entry name" value="EACC1"/>
    <property type="match status" value="1"/>
</dbReference>
<evidence type="ECO:0000313" key="2">
    <source>
        <dbReference type="EMBL" id="MVU77567.1"/>
    </source>
</evidence>
<evidence type="ECO:0000256" key="1">
    <source>
        <dbReference type="SAM" id="MobiDB-lite"/>
    </source>
</evidence>
<reference evidence="2 3" key="1">
    <citation type="submission" date="2019-12" db="EMBL/GenBank/DDBJ databases">
        <title>Nocardia sp. nov. ET3-3 isolated from soil.</title>
        <authorList>
            <person name="Kanchanasin P."/>
            <person name="Tanasupawat S."/>
            <person name="Yuki M."/>
            <person name="Kudo T."/>
        </authorList>
    </citation>
    <scope>NUCLEOTIDE SEQUENCE [LARGE SCALE GENOMIC DNA]</scope>
    <source>
        <strain evidence="2 3">ET3-3</strain>
    </source>
</reference>
<gene>
    <name evidence="2" type="ORF">GPX89_09980</name>
</gene>
<feature type="region of interest" description="Disordered" evidence="1">
    <location>
        <begin position="123"/>
        <end position="172"/>
    </location>
</feature>
<dbReference type="InterPro" id="IPR045428">
    <property type="entry name" value="EACC1"/>
</dbReference>
<sequence length="233" mass="24802">MDLRIAVDESGNGMEALHSLFTALVADDRLRAAHKQIVRSTPRPTSADPEPESIRVIADAPDVWGALYTAILAWLPTRRERLRLKFTGPDGVSIRIEATGGPRVEANLVRQAIEVMMGADPDITGKARLQEPGSMTGPAAEDRPRAVPLPTPAPTAPAPAPSPSPKPSRPHLVSAFAAGFGGIFDLFGTSRKPPEPLPSFESTIADDLHELCRLLGTTPDGEGAGRCQNPTTR</sequence>
<dbReference type="EMBL" id="WRPP01000002">
    <property type="protein sequence ID" value="MVU77567.1"/>
    <property type="molecule type" value="Genomic_DNA"/>
</dbReference>
<dbReference type="Proteomes" id="UP000466794">
    <property type="component" value="Unassembled WGS sequence"/>
</dbReference>
<protein>
    <submittedName>
        <fullName evidence="2">Uncharacterized protein</fullName>
    </submittedName>
</protein>
<keyword evidence="3" id="KW-1185">Reference proteome</keyword>
<accession>A0A7K1UT92</accession>
<dbReference type="RefSeq" id="WP_157387254.1">
    <property type="nucleotide sequence ID" value="NZ_WRPP01000002.1"/>
</dbReference>